<evidence type="ECO:0000256" key="4">
    <source>
        <dbReference type="ARBA" id="ARBA00022741"/>
    </source>
</evidence>
<dbReference type="VEuPathDB" id="FungiDB:Malapachy_1978"/>
<dbReference type="InterPro" id="IPR013749">
    <property type="entry name" value="PM/HMP-P_kinase-1"/>
</dbReference>
<dbReference type="NCBIfam" id="TIGR00687">
    <property type="entry name" value="pyridox_kin"/>
    <property type="match status" value="1"/>
</dbReference>
<dbReference type="InterPro" id="IPR029056">
    <property type="entry name" value="Ribokinase-like"/>
</dbReference>
<dbReference type="Pfam" id="PF08543">
    <property type="entry name" value="Phos_pyr_kin"/>
    <property type="match status" value="1"/>
</dbReference>
<comment type="caution">
    <text evidence="8">The sequence shown here is derived from an EMBL/GenBank/DDBJ whole genome shotgun (WGS) entry which is preliminary data.</text>
</comment>
<keyword evidence="3" id="KW-0808">Transferase</keyword>
<dbReference type="GO" id="GO:0008478">
    <property type="term" value="F:pyridoxal kinase activity"/>
    <property type="evidence" value="ECO:0007669"/>
    <property type="project" value="UniProtKB-EC"/>
</dbReference>
<dbReference type="GeneID" id="28728348"/>
<dbReference type="SUPFAM" id="SSF53613">
    <property type="entry name" value="Ribokinase-like"/>
    <property type="match status" value="1"/>
</dbReference>
<sequence>MSAPPAYRLLAIQSHVVTGYVGNRSATFPAQLLGWDVDALNTVQFSNHTGYGRWGGHRFDAQQLNDILTGMDQNGLVRHDRLLTGYTPSPEALAVVEAFIISLRKQNPDVIYLLDPVMGDMDRGMYVNPDVLPIYRRMLSLSTIICPNQFEAQVLVGHEITTLSSLQHALHVLHYKYKVPNVVITSLELPESEMKKIGATPTMADGQPAMLLVGSSVQEDGSDASWLLQFPTLGEYFSGVGDLFASLVLSRFSCRGTDVPGPARTSDEVAAAPREPAAGDECTLPVARAVMYAVASLQHVLQRTRETMIAEGQRQGIDPFQPAHLAEVDERVKIMRLRELRIVQSAQEILAPSILHRPRWTGPL</sequence>
<keyword evidence="9" id="KW-1185">Reference proteome</keyword>
<dbReference type="AlphaFoldDB" id="A0A0M8MJH6"/>
<protein>
    <recommendedName>
        <fullName evidence="2">pyridoxal kinase</fullName>
        <ecNumber evidence="2">2.7.1.35</ecNumber>
    </recommendedName>
</protein>
<dbReference type="GO" id="GO:0009443">
    <property type="term" value="P:pyridoxal 5'-phosphate salvage"/>
    <property type="evidence" value="ECO:0007669"/>
    <property type="project" value="InterPro"/>
</dbReference>
<dbReference type="EC" id="2.7.1.35" evidence="2"/>
<keyword evidence="6" id="KW-0067">ATP-binding</keyword>
<accession>A0A0M8MJH6</accession>
<keyword evidence="4" id="KW-0547">Nucleotide-binding</keyword>
<dbReference type="Gene3D" id="3.40.1190.20">
    <property type="match status" value="1"/>
</dbReference>
<evidence type="ECO:0000256" key="1">
    <source>
        <dbReference type="ARBA" id="ARBA00008805"/>
    </source>
</evidence>
<dbReference type="InterPro" id="IPR004625">
    <property type="entry name" value="PyrdxlKinase"/>
</dbReference>
<dbReference type="STRING" id="77020.A0A0M8MJH6"/>
<comment type="similarity">
    <text evidence="1">Belongs to the pyridoxine kinase family.</text>
</comment>
<dbReference type="CDD" id="cd01173">
    <property type="entry name" value="pyridoxal_pyridoxamine_kinase"/>
    <property type="match status" value="1"/>
</dbReference>
<dbReference type="EMBL" id="LGAV01000005">
    <property type="protein sequence ID" value="KOS13726.1"/>
    <property type="molecule type" value="Genomic_DNA"/>
</dbReference>
<dbReference type="PANTHER" id="PTHR10534">
    <property type="entry name" value="PYRIDOXAL KINASE"/>
    <property type="match status" value="1"/>
</dbReference>
<dbReference type="PANTHER" id="PTHR10534:SF2">
    <property type="entry name" value="PYRIDOXAL KINASE"/>
    <property type="match status" value="1"/>
</dbReference>
<dbReference type="OrthoDB" id="2104723at2759"/>
<evidence type="ECO:0000256" key="5">
    <source>
        <dbReference type="ARBA" id="ARBA00022777"/>
    </source>
</evidence>
<proteinExistence type="inferred from homology"/>
<evidence type="ECO:0000259" key="7">
    <source>
        <dbReference type="Pfam" id="PF08543"/>
    </source>
</evidence>
<dbReference type="GO" id="GO:0005829">
    <property type="term" value="C:cytosol"/>
    <property type="evidence" value="ECO:0007669"/>
    <property type="project" value="TreeGrafter"/>
</dbReference>
<dbReference type="Proteomes" id="UP000037751">
    <property type="component" value="Unassembled WGS sequence"/>
</dbReference>
<dbReference type="RefSeq" id="XP_017991358.1">
    <property type="nucleotide sequence ID" value="XM_018136473.1"/>
</dbReference>
<evidence type="ECO:0000313" key="8">
    <source>
        <dbReference type="EMBL" id="KOS13726.1"/>
    </source>
</evidence>
<feature type="domain" description="Pyridoxamine kinase/Phosphomethylpyrimidine kinase" evidence="7">
    <location>
        <begin position="106"/>
        <end position="193"/>
    </location>
</feature>
<gene>
    <name evidence="8" type="ORF">Malapachy_1978</name>
</gene>
<organism evidence="8 9">
    <name type="scientific">Malassezia pachydermatis</name>
    <dbReference type="NCBI Taxonomy" id="77020"/>
    <lineage>
        <taxon>Eukaryota</taxon>
        <taxon>Fungi</taxon>
        <taxon>Dikarya</taxon>
        <taxon>Basidiomycota</taxon>
        <taxon>Ustilaginomycotina</taxon>
        <taxon>Malasseziomycetes</taxon>
        <taxon>Malasseziales</taxon>
        <taxon>Malasseziaceae</taxon>
        <taxon>Malassezia</taxon>
    </lineage>
</organism>
<evidence type="ECO:0000256" key="3">
    <source>
        <dbReference type="ARBA" id="ARBA00022679"/>
    </source>
</evidence>
<evidence type="ECO:0000256" key="2">
    <source>
        <dbReference type="ARBA" id="ARBA00012104"/>
    </source>
</evidence>
<reference evidence="8 9" key="1">
    <citation type="submission" date="2015-07" db="EMBL/GenBank/DDBJ databases">
        <title>Draft Genome Sequence of Malassezia furfur CBS1878 and Malassezia pachydermatis CBS1879.</title>
        <authorList>
            <person name="Triana S."/>
            <person name="Ohm R."/>
            <person name="Gonzalez A."/>
            <person name="DeCock H."/>
            <person name="Restrepo S."/>
            <person name="Celis A."/>
        </authorList>
    </citation>
    <scope>NUCLEOTIDE SEQUENCE [LARGE SCALE GENOMIC DNA]</scope>
    <source>
        <strain evidence="8 9">CBS 1879</strain>
    </source>
</reference>
<keyword evidence="5 8" id="KW-0418">Kinase</keyword>
<dbReference type="GO" id="GO:0005524">
    <property type="term" value="F:ATP binding"/>
    <property type="evidence" value="ECO:0007669"/>
    <property type="project" value="UniProtKB-KW"/>
</dbReference>
<evidence type="ECO:0000313" key="9">
    <source>
        <dbReference type="Proteomes" id="UP000037751"/>
    </source>
</evidence>
<evidence type="ECO:0000256" key="6">
    <source>
        <dbReference type="ARBA" id="ARBA00022840"/>
    </source>
</evidence>
<name>A0A0M8MJH6_9BASI</name>